<dbReference type="Gene3D" id="2.40.50.1020">
    <property type="entry name" value="LytTr DNA-binding domain"/>
    <property type="match status" value="1"/>
</dbReference>
<evidence type="ECO:0000259" key="1">
    <source>
        <dbReference type="PROSITE" id="PS50930"/>
    </source>
</evidence>
<evidence type="ECO:0000313" key="2">
    <source>
        <dbReference type="EMBL" id="MDR6555492.1"/>
    </source>
</evidence>
<accession>A0ABU1P6V6</accession>
<keyword evidence="3" id="KW-1185">Reference proteome</keyword>
<sequence>MYVIGHDNAVYDIDEADIICIEVQRPTVIYRTLHGTFRRPRTVKEHVQIYGPLGFMQIDKNKVTNLKIIEKYSNGEVHYTNGLTYPISRRRVNEVRKYLLKNSPK</sequence>
<name>A0ABU1P6V6_9BACL</name>
<dbReference type="InterPro" id="IPR007492">
    <property type="entry name" value="LytTR_DNA-bd_dom"/>
</dbReference>
<dbReference type="EMBL" id="JAVDSB010000030">
    <property type="protein sequence ID" value="MDR6555492.1"/>
    <property type="molecule type" value="Genomic_DNA"/>
</dbReference>
<dbReference type="Pfam" id="PF04397">
    <property type="entry name" value="LytTR"/>
    <property type="match status" value="1"/>
</dbReference>
<proteinExistence type="predicted"/>
<dbReference type="RefSeq" id="WP_397342191.1">
    <property type="nucleotide sequence ID" value="NZ_JAVDSB010000030.1"/>
</dbReference>
<keyword evidence="2" id="KW-0238">DNA-binding</keyword>
<dbReference type="PROSITE" id="PS50930">
    <property type="entry name" value="HTH_LYTTR"/>
    <property type="match status" value="1"/>
</dbReference>
<organism evidence="2 3">
    <name type="scientific">Paenibacillus qinlingensis</name>
    <dbReference type="NCBI Taxonomy" id="1837343"/>
    <lineage>
        <taxon>Bacteria</taxon>
        <taxon>Bacillati</taxon>
        <taxon>Bacillota</taxon>
        <taxon>Bacilli</taxon>
        <taxon>Bacillales</taxon>
        <taxon>Paenibacillaceae</taxon>
        <taxon>Paenibacillus</taxon>
    </lineage>
</organism>
<comment type="caution">
    <text evidence="2">The sequence shown here is derived from an EMBL/GenBank/DDBJ whole genome shotgun (WGS) entry which is preliminary data.</text>
</comment>
<dbReference type="GO" id="GO:0003677">
    <property type="term" value="F:DNA binding"/>
    <property type="evidence" value="ECO:0007669"/>
    <property type="project" value="UniProtKB-KW"/>
</dbReference>
<evidence type="ECO:0000313" key="3">
    <source>
        <dbReference type="Proteomes" id="UP001267290"/>
    </source>
</evidence>
<gene>
    <name evidence="2" type="ORF">J2736_006754</name>
</gene>
<feature type="domain" description="HTH LytTR-type" evidence="1">
    <location>
        <begin position="1"/>
        <end position="101"/>
    </location>
</feature>
<dbReference type="SMART" id="SM00850">
    <property type="entry name" value="LytTR"/>
    <property type="match status" value="1"/>
</dbReference>
<dbReference type="Proteomes" id="UP001267290">
    <property type="component" value="Unassembled WGS sequence"/>
</dbReference>
<reference evidence="2 3" key="1">
    <citation type="submission" date="2023-07" db="EMBL/GenBank/DDBJ databases">
        <title>Sorghum-associated microbial communities from plants grown in Nebraska, USA.</title>
        <authorList>
            <person name="Schachtman D."/>
        </authorList>
    </citation>
    <scope>NUCLEOTIDE SEQUENCE [LARGE SCALE GENOMIC DNA]</scope>
    <source>
        <strain evidence="2 3">CC258</strain>
    </source>
</reference>
<protein>
    <submittedName>
        <fullName evidence="2">DNA-binding LytR/AlgR family response regulator</fullName>
    </submittedName>
</protein>